<comment type="pathway">
    <text evidence="1 9">Amino-acid biosynthesis; L-arginine biosynthesis; L-arginine from L-ornithine and carbamoyl phosphate: step 2/3.</text>
</comment>
<keyword evidence="5 9" id="KW-0436">Ligase</keyword>
<dbReference type="PROSITE" id="PS00565">
    <property type="entry name" value="ARGININOSUCCIN_SYN_2"/>
    <property type="match status" value="1"/>
</dbReference>
<comment type="caution">
    <text evidence="9">Lacks conserved residue(s) required for the propagation of feature annotation.</text>
</comment>
<evidence type="ECO:0000256" key="3">
    <source>
        <dbReference type="ARBA" id="ARBA00022490"/>
    </source>
</evidence>
<feature type="binding site" evidence="9">
    <location>
        <position position="130"/>
    </location>
    <ligand>
        <name>ATP</name>
        <dbReference type="ChEBI" id="CHEBI:30616"/>
    </ligand>
</feature>
<dbReference type="RefSeq" id="WP_062536031.1">
    <property type="nucleotide sequence ID" value="NZ_DF970177.1"/>
</dbReference>
<dbReference type="InterPro" id="IPR014729">
    <property type="entry name" value="Rossmann-like_a/b/a_fold"/>
</dbReference>
<dbReference type="EC" id="6.3.4.5" evidence="2 9"/>
<comment type="subunit">
    <text evidence="9">Homotetramer.</text>
</comment>
<dbReference type="Pfam" id="PF00764">
    <property type="entry name" value="Arginosuc_synth"/>
    <property type="match status" value="1"/>
</dbReference>
<dbReference type="OrthoDB" id="9801641at2"/>
<dbReference type="UniPathway" id="UPA00068">
    <property type="reaction ID" value="UER00113"/>
</dbReference>
<comment type="similarity">
    <text evidence="9">Belongs to the argininosuccinate synthase family. Type 1 subfamily.</text>
</comment>
<evidence type="ECO:0000256" key="2">
    <source>
        <dbReference type="ARBA" id="ARBA00012286"/>
    </source>
</evidence>
<dbReference type="CDD" id="cd01999">
    <property type="entry name" value="ASS"/>
    <property type="match status" value="1"/>
</dbReference>
<dbReference type="HOGENOM" id="CLU_032784_4_2_6"/>
<dbReference type="GO" id="GO:0000050">
    <property type="term" value="P:urea cycle"/>
    <property type="evidence" value="ECO:0007669"/>
    <property type="project" value="TreeGrafter"/>
</dbReference>
<dbReference type="Pfam" id="PF20979">
    <property type="entry name" value="Arginosuc_syn_C"/>
    <property type="match status" value="1"/>
</dbReference>
<feature type="domain" description="Arginosuccinate synthase C-terminal" evidence="11">
    <location>
        <begin position="189"/>
        <end position="404"/>
    </location>
</feature>
<dbReference type="EMBL" id="DF952378">
    <property type="protein sequence ID" value="GAN44435.1"/>
    <property type="molecule type" value="Genomic_DNA"/>
</dbReference>
<dbReference type="InterPro" id="IPR001518">
    <property type="entry name" value="Arginosuc_synth"/>
</dbReference>
<dbReference type="GO" id="GO:0005737">
    <property type="term" value="C:cytoplasm"/>
    <property type="evidence" value="ECO:0007669"/>
    <property type="project" value="UniProtKB-SubCell"/>
</dbReference>
<evidence type="ECO:0000256" key="6">
    <source>
        <dbReference type="ARBA" id="ARBA00022605"/>
    </source>
</evidence>
<dbReference type="InterPro" id="IPR024074">
    <property type="entry name" value="AS_cat/multimer_dom_body"/>
</dbReference>
<gene>
    <name evidence="9" type="primary">argG</name>
    <name evidence="12" type="ORF">MBSD_0970</name>
    <name evidence="13" type="ORF">MBSD_n1161</name>
</gene>
<evidence type="ECO:0000313" key="14">
    <source>
        <dbReference type="Proteomes" id="UP000253740"/>
    </source>
</evidence>
<reference evidence="13" key="2">
    <citation type="submission" date="2015-08" db="EMBL/GenBank/DDBJ databases">
        <title>Complete DNA Sequence of Pseudomonas syringae pv. actinidiae, the Causal Agent of Kiwifruit Canker Disease.</title>
        <authorList>
            <person name="Rikkerink E.H.A."/>
            <person name="Fineran P.C."/>
        </authorList>
    </citation>
    <scope>NUCLEOTIDE SEQUENCE</scope>
    <source>
        <strain evidence="13">SkMP5</strain>
    </source>
</reference>
<dbReference type="STRING" id="1475481.GCA_000953855_01179"/>
<evidence type="ECO:0000313" key="12">
    <source>
        <dbReference type="EMBL" id="GAN44435.1"/>
    </source>
</evidence>
<feature type="binding site" evidence="9">
    <location>
        <position position="140"/>
    </location>
    <ligand>
        <name>L-citrulline</name>
        <dbReference type="ChEBI" id="CHEBI:57743"/>
    </ligand>
</feature>
<protein>
    <recommendedName>
        <fullName evidence="2 9">Argininosuccinate synthase</fullName>
        <ecNumber evidence="2 9">6.3.4.5</ecNumber>
    </recommendedName>
    <alternativeName>
        <fullName evidence="9">Citrulline--aspartate ligase</fullName>
    </alternativeName>
</protein>
<dbReference type="GO" id="GO:0005524">
    <property type="term" value="F:ATP binding"/>
    <property type="evidence" value="ECO:0007669"/>
    <property type="project" value="UniProtKB-UniRule"/>
</dbReference>
<feature type="binding site" evidence="9">
    <location>
        <position position="136"/>
    </location>
    <ligand>
        <name>L-citrulline</name>
        <dbReference type="ChEBI" id="CHEBI:57743"/>
    </ligand>
</feature>
<dbReference type="GO" id="GO:0000053">
    <property type="term" value="P:argininosuccinate metabolic process"/>
    <property type="evidence" value="ECO:0007669"/>
    <property type="project" value="TreeGrafter"/>
</dbReference>
<keyword evidence="6 9" id="KW-0028">Amino-acid biosynthesis</keyword>
<dbReference type="GO" id="GO:0006526">
    <property type="term" value="P:L-arginine biosynthetic process"/>
    <property type="evidence" value="ECO:0007669"/>
    <property type="project" value="UniProtKB-UniRule"/>
</dbReference>
<evidence type="ECO:0000256" key="5">
    <source>
        <dbReference type="ARBA" id="ARBA00022598"/>
    </source>
</evidence>
<dbReference type="HAMAP" id="MF_00005">
    <property type="entry name" value="Arg_succ_synth_type1"/>
    <property type="match status" value="1"/>
</dbReference>
<reference evidence="12" key="1">
    <citation type="submission" date="2015-03" db="EMBL/GenBank/DDBJ databases">
        <title>Draft genome sequence of Mizugakiibacter sediminis skMP5.</title>
        <authorList>
            <person name="Watanabe T."/>
            <person name="Kojima H."/>
            <person name="Fukui M."/>
        </authorList>
    </citation>
    <scope>NUCLEOTIDE SEQUENCE</scope>
    <source>
        <strain evidence="12">SkMP5</strain>
    </source>
</reference>
<dbReference type="Gene3D" id="3.90.1260.10">
    <property type="entry name" value="Argininosuccinate synthetase, chain A, domain 2"/>
    <property type="match status" value="1"/>
</dbReference>
<feature type="binding site" evidence="9">
    <location>
        <position position="137"/>
    </location>
    <ligand>
        <name>L-aspartate</name>
        <dbReference type="ChEBI" id="CHEBI:29991"/>
    </ligand>
</feature>
<evidence type="ECO:0000256" key="7">
    <source>
        <dbReference type="ARBA" id="ARBA00022741"/>
    </source>
</evidence>
<dbReference type="GO" id="GO:0004055">
    <property type="term" value="F:argininosuccinate synthase activity"/>
    <property type="evidence" value="ECO:0007669"/>
    <property type="project" value="UniProtKB-UniRule"/>
</dbReference>
<evidence type="ECO:0000259" key="10">
    <source>
        <dbReference type="Pfam" id="PF00764"/>
    </source>
</evidence>
<keyword evidence="7 9" id="KW-0547">Nucleotide-binding</keyword>
<keyword evidence="3 9" id="KW-0963">Cytoplasm</keyword>
<feature type="binding site" evidence="9">
    <location>
        <position position="106"/>
    </location>
    <ligand>
        <name>L-citrulline</name>
        <dbReference type="ChEBI" id="CHEBI:57743"/>
    </ligand>
</feature>
<dbReference type="EMBL" id="DF970177">
    <property type="protein sequence ID" value="GAP65870.1"/>
    <property type="molecule type" value="Genomic_DNA"/>
</dbReference>
<dbReference type="Gene3D" id="3.40.50.620">
    <property type="entry name" value="HUPs"/>
    <property type="match status" value="1"/>
</dbReference>
<comment type="subcellular location">
    <subcellularLocation>
        <location evidence="9">Cytoplasm</location>
    </subcellularLocation>
</comment>
<dbReference type="InterPro" id="IPR048268">
    <property type="entry name" value="Arginosuc_syn_C"/>
</dbReference>
<dbReference type="InterPro" id="IPR023434">
    <property type="entry name" value="Arginosuc_synth_type_1_subfam"/>
</dbReference>
<dbReference type="SUPFAM" id="SSF69864">
    <property type="entry name" value="Argininosuccinate synthetase, C-terminal domain"/>
    <property type="match status" value="1"/>
</dbReference>
<accession>A0A0K8QLQ5</accession>
<evidence type="ECO:0000256" key="4">
    <source>
        <dbReference type="ARBA" id="ARBA00022571"/>
    </source>
</evidence>
<keyword evidence="4 9" id="KW-0055">Arginine biosynthesis</keyword>
<dbReference type="Proteomes" id="UP000253740">
    <property type="component" value="Unassembled WGS sequence"/>
</dbReference>
<sequence length="423" mass="45541">MTIETLVPGSRLPAPGEDIVLAFSGGLDTSFCVPWLRERGYAVHTVFADTGGVDAEERAYIEARAKELGAASHVTVDGGPALWNGFVKPFVWAGEGYQGQYPLLVSDRYLIVEAALARADALGTRAIAHGCTGMGNDQVRFDLAVKALGDYAIVAPIREIQKEHAQTRAYEQAYLEARGYGVRAKQKRYTINENLLGVTLSGGEIDRWQAPGEGARGWCAPRAEWPSEPLRVTLAFERGEAVALDGARLPGHALLARLNALFARYGVGRGLYTGDTTIGLKGRIVFEAPGLTALLAAHRALEEAVLSKQQNRFKPEAARKWVELVYEGFFHDPLKADLEAFLASTQRCVNGEVVLETAGGRVDAVEVRSPHILNAKGATYAQSADWGVAEAEGFIRLYGMSSTLWAEVNRAGGGVEGAGSGER</sequence>
<feature type="binding site" evidence="9">
    <location>
        <position position="101"/>
    </location>
    <ligand>
        <name>L-citrulline</name>
        <dbReference type="ChEBI" id="CHEBI:57743"/>
    </ligand>
</feature>
<evidence type="ECO:0000256" key="9">
    <source>
        <dbReference type="HAMAP-Rule" id="MF_00005"/>
    </source>
</evidence>
<dbReference type="AlphaFoldDB" id="A0A0K8QLQ5"/>
<dbReference type="FunFam" id="3.40.50.620:FF:000141">
    <property type="entry name" value="Argininosuccinate synthase"/>
    <property type="match status" value="1"/>
</dbReference>
<feature type="binding site" evidence="9">
    <location>
        <position position="132"/>
    </location>
    <ligand>
        <name>L-aspartate</name>
        <dbReference type="ChEBI" id="CHEBI:29991"/>
    </ligand>
</feature>
<feature type="binding site" evidence="9">
    <location>
        <position position="48"/>
    </location>
    <ligand>
        <name>ATP</name>
        <dbReference type="ChEBI" id="CHEBI:30616"/>
    </ligand>
</feature>
<proteinExistence type="inferred from homology"/>
<evidence type="ECO:0000256" key="8">
    <source>
        <dbReference type="ARBA" id="ARBA00022840"/>
    </source>
</evidence>
<dbReference type="InterPro" id="IPR048267">
    <property type="entry name" value="Arginosuc_syn_N"/>
</dbReference>
<dbReference type="PANTHER" id="PTHR11587">
    <property type="entry name" value="ARGININOSUCCINATE SYNTHASE"/>
    <property type="match status" value="1"/>
</dbReference>
<comment type="catalytic activity">
    <reaction evidence="9">
        <text>L-citrulline + L-aspartate + ATP = 2-(N(omega)-L-arginino)succinate + AMP + diphosphate + H(+)</text>
        <dbReference type="Rhea" id="RHEA:10932"/>
        <dbReference type="ChEBI" id="CHEBI:15378"/>
        <dbReference type="ChEBI" id="CHEBI:29991"/>
        <dbReference type="ChEBI" id="CHEBI:30616"/>
        <dbReference type="ChEBI" id="CHEBI:33019"/>
        <dbReference type="ChEBI" id="CHEBI:57472"/>
        <dbReference type="ChEBI" id="CHEBI:57743"/>
        <dbReference type="ChEBI" id="CHEBI:456215"/>
        <dbReference type="EC" id="6.3.4.5"/>
    </reaction>
</comment>
<evidence type="ECO:0000313" key="13">
    <source>
        <dbReference type="EMBL" id="GAP65870.1"/>
    </source>
</evidence>
<feature type="binding site" evidence="9">
    <location>
        <begin position="22"/>
        <end position="30"/>
    </location>
    <ligand>
        <name>ATP</name>
        <dbReference type="ChEBI" id="CHEBI:30616"/>
    </ligand>
</feature>
<feature type="binding site" evidence="9">
    <location>
        <position position="136"/>
    </location>
    <ligand>
        <name>L-aspartate</name>
        <dbReference type="ChEBI" id="CHEBI:29991"/>
    </ligand>
</feature>
<name>A0A0K8QLQ5_9GAMM</name>
<dbReference type="SUPFAM" id="SSF52402">
    <property type="entry name" value="Adenine nucleotide alpha hydrolases-like"/>
    <property type="match status" value="1"/>
</dbReference>
<dbReference type="PROSITE" id="PS00564">
    <property type="entry name" value="ARGININOSUCCIN_SYN_1"/>
    <property type="match status" value="1"/>
</dbReference>
<dbReference type="PANTHER" id="PTHR11587:SF2">
    <property type="entry name" value="ARGININOSUCCINATE SYNTHASE"/>
    <property type="match status" value="1"/>
</dbReference>
<organism evidence="13">
    <name type="scientific">Mizugakiibacter sediminis</name>
    <dbReference type="NCBI Taxonomy" id="1475481"/>
    <lineage>
        <taxon>Bacteria</taxon>
        <taxon>Pseudomonadati</taxon>
        <taxon>Pseudomonadota</taxon>
        <taxon>Gammaproteobacteria</taxon>
        <taxon>Lysobacterales</taxon>
        <taxon>Rhodanobacteraceae</taxon>
        <taxon>Mizugakiibacter</taxon>
    </lineage>
</organism>
<dbReference type="InterPro" id="IPR018223">
    <property type="entry name" value="Arginosuc_synth_CS"/>
</dbReference>
<feature type="domain" description="Arginosuccinate synthase-like N-terminal" evidence="10">
    <location>
        <begin position="19"/>
        <end position="174"/>
    </location>
</feature>
<evidence type="ECO:0000259" key="11">
    <source>
        <dbReference type="Pfam" id="PF20979"/>
    </source>
</evidence>
<dbReference type="NCBIfam" id="NF003385">
    <property type="entry name" value="PRK04527.1"/>
    <property type="match status" value="1"/>
</dbReference>
<keyword evidence="14" id="KW-1185">Reference proteome</keyword>
<keyword evidence="8 9" id="KW-0067">ATP-binding</keyword>
<evidence type="ECO:0000256" key="1">
    <source>
        <dbReference type="ARBA" id="ARBA00004967"/>
    </source>
</evidence>